<evidence type="ECO:0000259" key="1">
    <source>
        <dbReference type="Pfam" id="PF01551"/>
    </source>
</evidence>
<feature type="domain" description="M23ase beta-sheet core" evidence="1">
    <location>
        <begin position="31"/>
        <end position="124"/>
    </location>
</feature>
<dbReference type="Pfam" id="PF01551">
    <property type="entry name" value="Peptidase_M23"/>
    <property type="match status" value="1"/>
</dbReference>
<reference evidence="2 3" key="1">
    <citation type="submission" date="2016-10" db="EMBL/GenBank/DDBJ databases">
        <authorList>
            <person name="de Groot N.N."/>
        </authorList>
    </citation>
    <scope>NUCLEOTIDE SEQUENCE [LARGE SCALE GENOMIC DNA]</scope>
    <source>
        <strain evidence="2 3">47C3B</strain>
    </source>
</reference>
<dbReference type="STRING" id="1391627.SAMN05216464_1253"/>
<dbReference type="PANTHER" id="PTHR21666:SF270">
    <property type="entry name" value="MUREIN HYDROLASE ACTIVATOR ENVC"/>
    <property type="match status" value="1"/>
</dbReference>
<dbReference type="Proteomes" id="UP000199072">
    <property type="component" value="Unassembled WGS sequence"/>
</dbReference>
<dbReference type="InterPro" id="IPR016047">
    <property type="entry name" value="M23ase_b-sheet_dom"/>
</dbReference>
<proteinExistence type="predicted"/>
<dbReference type="AlphaFoldDB" id="A0A1G7N675"/>
<dbReference type="Gene3D" id="2.70.70.10">
    <property type="entry name" value="Glucose Permease (Domain IIA)"/>
    <property type="match status" value="1"/>
</dbReference>
<evidence type="ECO:0000313" key="3">
    <source>
        <dbReference type="Proteomes" id="UP000199072"/>
    </source>
</evidence>
<protein>
    <submittedName>
        <fullName evidence="2">Peptidase family M23</fullName>
    </submittedName>
</protein>
<dbReference type="InterPro" id="IPR050570">
    <property type="entry name" value="Cell_wall_metabolism_enzyme"/>
</dbReference>
<keyword evidence="3" id="KW-1185">Reference proteome</keyword>
<dbReference type="GO" id="GO:0004222">
    <property type="term" value="F:metalloendopeptidase activity"/>
    <property type="evidence" value="ECO:0007669"/>
    <property type="project" value="TreeGrafter"/>
</dbReference>
<gene>
    <name evidence="2" type="ORF">SAMN05216464_1253</name>
</gene>
<dbReference type="InterPro" id="IPR011055">
    <property type="entry name" value="Dup_hybrid_motif"/>
</dbReference>
<dbReference type="SUPFAM" id="SSF51261">
    <property type="entry name" value="Duplicated hybrid motif"/>
    <property type="match status" value="1"/>
</dbReference>
<sequence>MILACCLPLHHLHLTSGFGYRIHPITGKWAYHSGIDLSARADTVFCILDGVVRQSGYDQKLGLYIRIDHGSGVTSTYGHLSQSWVMKADTLTESQPIGITGATGQVTGEHLHFSIAFGQHYLNPLLFLRQLLKPIQTPKEP</sequence>
<accession>A0A1G7N675</accession>
<organism evidence="2 3">
    <name type="scientific">Mucilaginibacter pineti</name>
    <dbReference type="NCBI Taxonomy" id="1391627"/>
    <lineage>
        <taxon>Bacteria</taxon>
        <taxon>Pseudomonadati</taxon>
        <taxon>Bacteroidota</taxon>
        <taxon>Sphingobacteriia</taxon>
        <taxon>Sphingobacteriales</taxon>
        <taxon>Sphingobacteriaceae</taxon>
        <taxon>Mucilaginibacter</taxon>
    </lineage>
</organism>
<dbReference type="PANTHER" id="PTHR21666">
    <property type="entry name" value="PEPTIDASE-RELATED"/>
    <property type="match status" value="1"/>
</dbReference>
<name>A0A1G7N675_9SPHI</name>
<evidence type="ECO:0000313" key="2">
    <source>
        <dbReference type="EMBL" id="SDF69565.1"/>
    </source>
</evidence>
<dbReference type="EMBL" id="FNAI01000025">
    <property type="protein sequence ID" value="SDF69565.1"/>
    <property type="molecule type" value="Genomic_DNA"/>
</dbReference>
<dbReference type="CDD" id="cd12797">
    <property type="entry name" value="M23_peptidase"/>
    <property type="match status" value="1"/>
</dbReference>